<dbReference type="InterPro" id="IPR036236">
    <property type="entry name" value="Znf_C2H2_sf"/>
</dbReference>
<name>A0A8K0GLG4_IGNLU</name>
<dbReference type="SUPFAM" id="SSF57667">
    <property type="entry name" value="beta-beta-alpha zinc fingers"/>
    <property type="match status" value="1"/>
</dbReference>
<gene>
    <name evidence="4" type="ORF">ILUMI_02315</name>
</gene>
<protein>
    <recommendedName>
        <fullName evidence="3">C2H2-type domain-containing protein</fullName>
    </recommendedName>
</protein>
<dbReference type="PANTHER" id="PTHR47222:SF5">
    <property type="entry name" value="LOW QUALITY PROTEIN: ZINC FINGER PROTEIN 532-LIKE"/>
    <property type="match status" value="1"/>
</dbReference>
<feature type="domain" description="C2H2-type" evidence="3">
    <location>
        <begin position="724"/>
        <end position="747"/>
    </location>
</feature>
<accession>A0A8K0GLG4</accession>
<dbReference type="Proteomes" id="UP000801492">
    <property type="component" value="Unassembled WGS sequence"/>
</dbReference>
<comment type="caution">
    <text evidence="4">The sequence shown here is derived from an EMBL/GenBank/DDBJ whole genome shotgun (WGS) entry which is preliminary data.</text>
</comment>
<keyword evidence="1" id="KW-0479">Metal-binding</keyword>
<evidence type="ECO:0000256" key="2">
    <source>
        <dbReference type="SAM" id="MobiDB-lite"/>
    </source>
</evidence>
<keyword evidence="1" id="KW-0863">Zinc-finger</keyword>
<evidence type="ECO:0000313" key="5">
    <source>
        <dbReference type="Proteomes" id="UP000801492"/>
    </source>
</evidence>
<evidence type="ECO:0000256" key="1">
    <source>
        <dbReference type="PROSITE-ProRule" id="PRU00042"/>
    </source>
</evidence>
<dbReference type="InterPro" id="IPR013087">
    <property type="entry name" value="Znf_C2H2_type"/>
</dbReference>
<evidence type="ECO:0000313" key="4">
    <source>
        <dbReference type="EMBL" id="KAF2903856.1"/>
    </source>
</evidence>
<proteinExistence type="predicted"/>
<feature type="domain" description="C2H2-type" evidence="3">
    <location>
        <begin position="331"/>
        <end position="358"/>
    </location>
</feature>
<reference evidence="4" key="1">
    <citation type="submission" date="2019-08" db="EMBL/GenBank/DDBJ databases">
        <title>The genome of the North American firefly Photinus pyralis.</title>
        <authorList>
            <consortium name="Photinus pyralis genome working group"/>
            <person name="Fallon T.R."/>
            <person name="Sander Lower S.E."/>
            <person name="Weng J.-K."/>
        </authorList>
    </citation>
    <scope>NUCLEOTIDE SEQUENCE</scope>
    <source>
        <strain evidence="4">TRF0915ILg1</strain>
        <tissue evidence="4">Whole body</tissue>
    </source>
</reference>
<dbReference type="Pfam" id="PF00096">
    <property type="entry name" value="zf-C2H2"/>
    <property type="match status" value="2"/>
</dbReference>
<keyword evidence="1" id="KW-0862">Zinc</keyword>
<dbReference type="OrthoDB" id="8856548at2759"/>
<dbReference type="InterPro" id="IPR057356">
    <property type="entry name" value="Znf-C2H2_ZNF592"/>
</dbReference>
<dbReference type="Gene3D" id="3.30.160.60">
    <property type="entry name" value="Classic Zinc Finger"/>
    <property type="match status" value="2"/>
</dbReference>
<dbReference type="PROSITE" id="PS50157">
    <property type="entry name" value="ZINC_FINGER_C2H2_2"/>
    <property type="match status" value="4"/>
</dbReference>
<dbReference type="GO" id="GO:0008270">
    <property type="term" value="F:zinc ion binding"/>
    <property type="evidence" value="ECO:0007669"/>
    <property type="project" value="UniProtKB-KW"/>
</dbReference>
<dbReference type="Pfam" id="PF25412">
    <property type="entry name" value="zf-C2H2_ZNF592"/>
    <property type="match status" value="1"/>
</dbReference>
<keyword evidence="5" id="KW-1185">Reference proteome</keyword>
<dbReference type="PANTHER" id="PTHR47222">
    <property type="entry name" value="ZINC FINGER PROTEIN 532-RELATED"/>
    <property type="match status" value="1"/>
</dbReference>
<feature type="domain" description="C2H2-type" evidence="3">
    <location>
        <begin position="788"/>
        <end position="810"/>
    </location>
</feature>
<dbReference type="PROSITE" id="PS00028">
    <property type="entry name" value="ZINC_FINGER_C2H2_1"/>
    <property type="match status" value="3"/>
</dbReference>
<feature type="region of interest" description="Disordered" evidence="2">
    <location>
        <begin position="644"/>
        <end position="664"/>
    </location>
</feature>
<feature type="domain" description="C2H2-type" evidence="3">
    <location>
        <begin position="359"/>
        <end position="389"/>
    </location>
</feature>
<dbReference type="SMART" id="SM00355">
    <property type="entry name" value="ZnF_C2H2"/>
    <property type="match status" value="11"/>
</dbReference>
<organism evidence="4 5">
    <name type="scientific">Ignelater luminosus</name>
    <name type="common">Cucubano</name>
    <name type="synonym">Pyrophorus luminosus</name>
    <dbReference type="NCBI Taxonomy" id="2038154"/>
    <lineage>
        <taxon>Eukaryota</taxon>
        <taxon>Metazoa</taxon>
        <taxon>Ecdysozoa</taxon>
        <taxon>Arthropoda</taxon>
        <taxon>Hexapoda</taxon>
        <taxon>Insecta</taxon>
        <taxon>Pterygota</taxon>
        <taxon>Neoptera</taxon>
        <taxon>Endopterygota</taxon>
        <taxon>Coleoptera</taxon>
        <taxon>Polyphaga</taxon>
        <taxon>Elateriformia</taxon>
        <taxon>Elateroidea</taxon>
        <taxon>Elateridae</taxon>
        <taxon>Agrypninae</taxon>
        <taxon>Pyrophorini</taxon>
        <taxon>Ignelater</taxon>
    </lineage>
</organism>
<dbReference type="EMBL" id="VTPC01000918">
    <property type="protein sequence ID" value="KAF2903856.1"/>
    <property type="molecule type" value="Genomic_DNA"/>
</dbReference>
<dbReference type="InterPro" id="IPR045914">
    <property type="entry name" value="Zn532-like"/>
</dbReference>
<evidence type="ECO:0000259" key="3">
    <source>
        <dbReference type="PROSITE" id="PS50157"/>
    </source>
</evidence>
<dbReference type="AlphaFoldDB" id="A0A8K0GLG4"/>
<sequence length="820" mass="94168">MSDIAVHHSLTEYTQQQPLPTMTARGGSVFMPSRNPYLAKWDILFDKKIAEWISFKPQLGLQVYPCYACRDMFGSKNSFLDHVNRRGMLLKYKCSYCDESDVLVFYNPCSFLLHTRQHYTLLGGQINLESLEVSLLPFGLAGFLPDPSVPLLYQVEDDNVGETSFINTRFYSPVHESMGQPIVNLVPNELLFFFSPEPNAPSTSLVLKQISSNIPRCQFVVLDNNRFAPVPNGVDVTGKEISNSVQIKEEPQEQTNQSNCQYDMPIITKIETLDEPNNETQETSIPNSSNVNIPFNENIENFPRCPECKEVQVVPMGEHFLKTKTPFQDSLRCSICKYIAPTKCSLRAHERIHNSVAPYVCPECGKDFDDWESLHAHLEEVCFHLTKQVRMRCPGKKCGKIFAQIITFSAHFLLHMLCLNKCVVCNIVFASDFEFAEHNEMYDYNHGSIKIYKCTVCSDLDETFTSSTYQEHIHEHTTSRRQCLYVYICKRCHSYFRSTLTYATHLLRCNKPMPQTTSQFFIRRDTAMLTEVKRKRKGSIINVLGICIACKMQTKIEVHNYDSVPTNCSKCGNRLSYKKGIKKTEMEMMFESDSEITLNNTINTGKCLLCGQKMTINEIKDHFSKKKCKFQDPIVIIDSKIASASSSNSSSPKSDDSVKKKRRRISSKFRKLSTTNSETDMTIEPEEPIPFDGTYRCKLCDFSNTSREVFHEHIVKHRDVCTAYQCMECGECFVVKPSLAKHLLYFHQITEIEAYFDENNCFDKEAVKELENIMRLAPGETKEPVAENQCRVCLQQFNDTLELNKHFRIHGMAFLFKNSK</sequence>